<reference evidence="1" key="2">
    <citation type="journal article" date="2015" name="Data Brief">
        <title>Shoot transcriptome of the giant reed, Arundo donax.</title>
        <authorList>
            <person name="Barrero R.A."/>
            <person name="Guerrero F.D."/>
            <person name="Moolhuijzen P."/>
            <person name="Goolsby J.A."/>
            <person name="Tidwell J."/>
            <person name="Bellgard S.E."/>
            <person name="Bellgard M.I."/>
        </authorList>
    </citation>
    <scope>NUCLEOTIDE SEQUENCE</scope>
    <source>
        <tissue evidence="1">Shoot tissue taken approximately 20 cm above the soil surface</tissue>
    </source>
</reference>
<reference evidence="1" key="1">
    <citation type="submission" date="2014-09" db="EMBL/GenBank/DDBJ databases">
        <authorList>
            <person name="Magalhaes I.L.F."/>
            <person name="Oliveira U."/>
            <person name="Santos F.R."/>
            <person name="Vidigal T.H.D.A."/>
            <person name="Brescovit A.D."/>
            <person name="Santos A.J."/>
        </authorList>
    </citation>
    <scope>NUCLEOTIDE SEQUENCE</scope>
    <source>
        <tissue evidence="1">Shoot tissue taken approximately 20 cm above the soil surface</tissue>
    </source>
</reference>
<proteinExistence type="predicted"/>
<dbReference type="AlphaFoldDB" id="A0A0A9FDR1"/>
<evidence type="ECO:0000313" key="1">
    <source>
        <dbReference type="EMBL" id="JAE06408.1"/>
    </source>
</evidence>
<sequence>MKRIQMHIYIYSDVTCDSPETRWPRKFKWNFRNGKKIQDKWSQIPYEVATRQSNHTYQDVDISDKMTAMTIRTRTKITEKCFIP</sequence>
<name>A0A0A9FDR1_ARUDO</name>
<protein>
    <submittedName>
        <fullName evidence="1">Uncharacterized protein</fullName>
    </submittedName>
</protein>
<organism evidence="1">
    <name type="scientific">Arundo donax</name>
    <name type="common">Giant reed</name>
    <name type="synonym">Donax arundinaceus</name>
    <dbReference type="NCBI Taxonomy" id="35708"/>
    <lineage>
        <taxon>Eukaryota</taxon>
        <taxon>Viridiplantae</taxon>
        <taxon>Streptophyta</taxon>
        <taxon>Embryophyta</taxon>
        <taxon>Tracheophyta</taxon>
        <taxon>Spermatophyta</taxon>
        <taxon>Magnoliopsida</taxon>
        <taxon>Liliopsida</taxon>
        <taxon>Poales</taxon>
        <taxon>Poaceae</taxon>
        <taxon>PACMAD clade</taxon>
        <taxon>Arundinoideae</taxon>
        <taxon>Arundineae</taxon>
        <taxon>Arundo</taxon>
    </lineage>
</organism>
<accession>A0A0A9FDR1</accession>
<dbReference type="EMBL" id="GBRH01191488">
    <property type="protein sequence ID" value="JAE06408.1"/>
    <property type="molecule type" value="Transcribed_RNA"/>
</dbReference>